<dbReference type="Proteomes" id="UP000774326">
    <property type="component" value="Unassembled WGS sequence"/>
</dbReference>
<evidence type="ECO:0000313" key="1">
    <source>
        <dbReference type="EMBL" id="KAH3685611.1"/>
    </source>
</evidence>
<dbReference type="AlphaFoldDB" id="A0A9P8TP89"/>
<accession>A0A9P8TP89</accession>
<reference evidence="1" key="1">
    <citation type="journal article" date="2021" name="Open Biol.">
        <title>Shared evolutionary footprints suggest mitochondrial oxidative damage underlies multiple complex I losses in fungi.</title>
        <authorList>
            <person name="Schikora-Tamarit M.A."/>
            <person name="Marcet-Houben M."/>
            <person name="Nosek J."/>
            <person name="Gabaldon T."/>
        </authorList>
    </citation>
    <scope>NUCLEOTIDE SEQUENCE</scope>
    <source>
        <strain evidence="1">CBS2887</strain>
    </source>
</reference>
<organism evidence="1 2">
    <name type="scientific">Wickerhamomyces pijperi</name>
    <name type="common">Yeast</name>
    <name type="synonym">Pichia pijperi</name>
    <dbReference type="NCBI Taxonomy" id="599730"/>
    <lineage>
        <taxon>Eukaryota</taxon>
        <taxon>Fungi</taxon>
        <taxon>Dikarya</taxon>
        <taxon>Ascomycota</taxon>
        <taxon>Saccharomycotina</taxon>
        <taxon>Saccharomycetes</taxon>
        <taxon>Phaffomycetales</taxon>
        <taxon>Wickerhamomycetaceae</taxon>
        <taxon>Wickerhamomyces</taxon>
    </lineage>
</organism>
<sequence>MTSVVSQPTQPSVIETPFNHQTNDVSLASSNLSGNFLGDNWLVSVVLVGVTVGTVNHQWARLLGDGILYGLFIVVGTLLTTSQDDETVVVTSGGGDGSGTVLSDTHEMMRVGSGLDGIKSDV</sequence>
<keyword evidence="2" id="KW-1185">Reference proteome</keyword>
<name>A0A9P8TP89_WICPI</name>
<reference evidence="1" key="2">
    <citation type="submission" date="2021-01" db="EMBL/GenBank/DDBJ databases">
        <authorList>
            <person name="Schikora-Tamarit M.A."/>
        </authorList>
    </citation>
    <scope>NUCLEOTIDE SEQUENCE</scope>
    <source>
        <strain evidence="1">CBS2887</strain>
    </source>
</reference>
<protein>
    <submittedName>
        <fullName evidence="1">Uncharacterized protein</fullName>
    </submittedName>
</protein>
<evidence type="ECO:0000313" key="2">
    <source>
        <dbReference type="Proteomes" id="UP000774326"/>
    </source>
</evidence>
<dbReference type="EMBL" id="JAEUBG010001863">
    <property type="protein sequence ID" value="KAH3685611.1"/>
    <property type="molecule type" value="Genomic_DNA"/>
</dbReference>
<gene>
    <name evidence="1" type="ORF">WICPIJ_003411</name>
</gene>
<comment type="caution">
    <text evidence="1">The sequence shown here is derived from an EMBL/GenBank/DDBJ whole genome shotgun (WGS) entry which is preliminary data.</text>
</comment>
<proteinExistence type="predicted"/>